<name>A0A9W9X1U9_9EURO</name>
<keyword evidence="1" id="KW-1133">Transmembrane helix</keyword>
<comment type="caution">
    <text evidence="2">The sequence shown here is derived from an EMBL/GenBank/DDBJ whole genome shotgun (WGS) entry which is preliminary data.</text>
</comment>
<reference evidence="2" key="2">
    <citation type="journal article" date="2023" name="IMA Fungus">
        <title>Comparative genomic study of the Penicillium genus elucidates a diverse pangenome and 15 lateral gene transfer events.</title>
        <authorList>
            <person name="Petersen C."/>
            <person name="Sorensen T."/>
            <person name="Nielsen M.R."/>
            <person name="Sondergaard T.E."/>
            <person name="Sorensen J.L."/>
            <person name="Fitzpatrick D.A."/>
            <person name="Frisvad J.C."/>
            <person name="Nielsen K.L."/>
        </authorList>
    </citation>
    <scope>NUCLEOTIDE SEQUENCE</scope>
    <source>
        <strain evidence="2">IBT 30728</strain>
    </source>
</reference>
<keyword evidence="1" id="KW-0812">Transmembrane</keyword>
<evidence type="ECO:0000256" key="1">
    <source>
        <dbReference type="SAM" id="Phobius"/>
    </source>
</evidence>
<keyword evidence="3" id="KW-1185">Reference proteome</keyword>
<sequence>MSSYYSSSNIPTHSGSRCKNEQGVFSAHLVIPIYATIWLIFWLLGVFLQISIFIGSCLAQGKSPSRGSVTISLDMPVFALFCIGLWGAIKLSTWLLVVLCSLFTMVSDADEENARAARQRREQVLRRRAMRQVHYH</sequence>
<reference evidence="2" key="1">
    <citation type="submission" date="2022-12" db="EMBL/GenBank/DDBJ databases">
        <authorList>
            <person name="Petersen C."/>
        </authorList>
    </citation>
    <scope>NUCLEOTIDE SEQUENCE</scope>
    <source>
        <strain evidence="2">IBT 30728</strain>
    </source>
</reference>
<feature type="transmembrane region" description="Helical" evidence="1">
    <location>
        <begin position="33"/>
        <end position="59"/>
    </location>
</feature>
<dbReference type="AlphaFoldDB" id="A0A9W9X1U9"/>
<evidence type="ECO:0000313" key="2">
    <source>
        <dbReference type="EMBL" id="KAJ5480824.1"/>
    </source>
</evidence>
<protein>
    <recommendedName>
        <fullName evidence="4">Transmembrane protein</fullName>
    </recommendedName>
</protein>
<dbReference type="GeneID" id="81626568"/>
<feature type="transmembrane region" description="Helical" evidence="1">
    <location>
        <begin position="71"/>
        <end position="88"/>
    </location>
</feature>
<dbReference type="Proteomes" id="UP001148312">
    <property type="component" value="Unassembled WGS sequence"/>
</dbReference>
<proteinExistence type="predicted"/>
<dbReference type="EMBL" id="JAPWDQ010000009">
    <property type="protein sequence ID" value="KAJ5480824.1"/>
    <property type="molecule type" value="Genomic_DNA"/>
</dbReference>
<accession>A0A9W9X1U9</accession>
<dbReference type="RefSeq" id="XP_056788254.1">
    <property type="nucleotide sequence ID" value="XM_056936319.1"/>
</dbReference>
<organism evidence="2 3">
    <name type="scientific">Penicillium diatomitis</name>
    <dbReference type="NCBI Taxonomy" id="2819901"/>
    <lineage>
        <taxon>Eukaryota</taxon>
        <taxon>Fungi</taxon>
        <taxon>Dikarya</taxon>
        <taxon>Ascomycota</taxon>
        <taxon>Pezizomycotina</taxon>
        <taxon>Eurotiomycetes</taxon>
        <taxon>Eurotiomycetidae</taxon>
        <taxon>Eurotiales</taxon>
        <taxon>Aspergillaceae</taxon>
        <taxon>Penicillium</taxon>
    </lineage>
</organism>
<keyword evidence="1" id="KW-0472">Membrane</keyword>
<evidence type="ECO:0000313" key="3">
    <source>
        <dbReference type="Proteomes" id="UP001148312"/>
    </source>
</evidence>
<gene>
    <name evidence="2" type="ORF">N7539_006718</name>
</gene>
<evidence type="ECO:0008006" key="4">
    <source>
        <dbReference type="Google" id="ProtNLM"/>
    </source>
</evidence>